<dbReference type="EMBL" id="JABTXI010000004">
    <property type="protein sequence ID" value="MBY3590633.1"/>
    <property type="molecule type" value="Genomic_DNA"/>
</dbReference>
<comment type="caution">
    <text evidence="1">The sequence shown here is derived from an EMBL/GenBank/DDBJ whole genome shotgun (WGS) entry which is preliminary data.</text>
</comment>
<proteinExistence type="predicted"/>
<dbReference type="Proteomes" id="UP000720124">
    <property type="component" value="Unassembled WGS sequence"/>
</dbReference>
<gene>
    <name evidence="1" type="ORF">HJA87_12165</name>
</gene>
<protein>
    <recommendedName>
        <fullName evidence="3">DNA-binding protein</fullName>
    </recommendedName>
</protein>
<evidence type="ECO:0008006" key="3">
    <source>
        <dbReference type="Google" id="ProtNLM"/>
    </source>
</evidence>
<sequence>MALPEIYSPDDVAKHFGWSPRRLRSLARQIGACSIVGNKMILTEADVQLILEKSRPETVIAPPKATGSYAELVKLRSKGDANK</sequence>
<keyword evidence="2" id="KW-1185">Reference proteome</keyword>
<dbReference type="RefSeq" id="WP_222012259.1">
    <property type="nucleotide sequence ID" value="NZ_JABTXI010000004.1"/>
</dbReference>
<evidence type="ECO:0000313" key="2">
    <source>
        <dbReference type="Proteomes" id="UP000720124"/>
    </source>
</evidence>
<evidence type="ECO:0000313" key="1">
    <source>
        <dbReference type="EMBL" id="MBY3590633.1"/>
    </source>
</evidence>
<accession>A0ABS7LIQ7</accession>
<name>A0ABS7LIQ7_9HYPH</name>
<reference evidence="1 2" key="1">
    <citation type="submission" date="2020-06" db="EMBL/GenBank/DDBJ databases">
        <title>Global-level population genomics: horizontal gene transfer, symbiosis and evolution in Rhizobia.</title>
        <authorList>
            <person name="Gai Y."/>
        </authorList>
    </citation>
    <scope>NUCLEOTIDE SEQUENCE [LARGE SCALE GENOMIC DNA]</scope>
    <source>
        <strain evidence="1 2">PLR6_1b</strain>
    </source>
</reference>
<organism evidence="1 2">
    <name type="scientific">Rhizobium bangladeshense</name>
    <dbReference type="NCBI Taxonomy" id="1138189"/>
    <lineage>
        <taxon>Bacteria</taxon>
        <taxon>Pseudomonadati</taxon>
        <taxon>Pseudomonadota</taxon>
        <taxon>Alphaproteobacteria</taxon>
        <taxon>Hyphomicrobiales</taxon>
        <taxon>Rhizobiaceae</taxon>
        <taxon>Rhizobium/Agrobacterium group</taxon>
        <taxon>Rhizobium</taxon>
    </lineage>
</organism>